<keyword evidence="3" id="KW-0238">DNA-binding</keyword>
<sequence>MESFTKVLSEVDAKKQTAIPSKFVEHLPYNEGGKTQYFPVVDVSGKEWEFGYYIRSAENSPYPKPVFQGDWHRFASAKKLVAGDRIVFRMEKNAAGNQRYSIAAQKRIIKLLGQVIWGQEF</sequence>
<dbReference type="GO" id="GO:0003677">
    <property type="term" value="F:DNA binding"/>
    <property type="evidence" value="ECO:0007669"/>
    <property type="project" value="UniProtKB-KW"/>
</dbReference>
<dbReference type="GO" id="GO:0005634">
    <property type="term" value="C:nucleus"/>
    <property type="evidence" value="ECO:0007669"/>
    <property type="project" value="UniProtKB-SubCell"/>
</dbReference>
<evidence type="ECO:0000313" key="8">
    <source>
        <dbReference type="Proteomes" id="UP000187203"/>
    </source>
</evidence>
<dbReference type="Gene3D" id="2.40.330.10">
    <property type="entry name" value="DNA-binding pseudobarrel domain"/>
    <property type="match status" value="1"/>
</dbReference>
<name>A0A1R3JDR1_9ROSI</name>
<accession>A0A1R3JDR1</accession>
<dbReference type="SUPFAM" id="SSF101936">
    <property type="entry name" value="DNA-binding pseudobarrel domain"/>
    <property type="match status" value="1"/>
</dbReference>
<dbReference type="AlphaFoldDB" id="A0A1R3JDR1"/>
<protein>
    <recommendedName>
        <fullName evidence="6">TF-B3 domain-containing protein</fullName>
    </recommendedName>
</protein>
<feature type="domain" description="TF-B3" evidence="6">
    <location>
        <begin position="2"/>
        <end position="106"/>
    </location>
</feature>
<evidence type="ECO:0000256" key="1">
    <source>
        <dbReference type="ARBA" id="ARBA00004123"/>
    </source>
</evidence>
<dbReference type="CDD" id="cd10017">
    <property type="entry name" value="B3_DNA"/>
    <property type="match status" value="1"/>
</dbReference>
<gene>
    <name evidence="7" type="ORF">COLO4_17180</name>
</gene>
<dbReference type="InterPro" id="IPR015300">
    <property type="entry name" value="DNA-bd_pseudobarrel_sf"/>
</dbReference>
<evidence type="ECO:0000256" key="4">
    <source>
        <dbReference type="ARBA" id="ARBA00023163"/>
    </source>
</evidence>
<comment type="subcellular location">
    <subcellularLocation>
        <location evidence="1">Nucleus</location>
    </subcellularLocation>
</comment>
<keyword evidence="8" id="KW-1185">Reference proteome</keyword>
<evidence type="ECO:0000256" key="2">
    <source>
        <dbReference type="ARBA" id="ARBA00023015"/>
    </source>
</evidence>
<reference evidence="8" key="1">
    <citation type="submission" date="2013-09" db="EMBL/GenBank/DDBJ databases">
        <title>Corchorus olitorius genome sequencing.</title>
        <authorList>
            <person name="Alam M."/>
            <person name="Haque M.S."/>
            <person name="Islam M.S."/>
            <person name="Emdad E.M."/>
            <person name="Islam M.M."/>
            <person name="Ahmed B."/>
            <person name="Halim A."/>
            <person name="Hossen Q.M.M."/>
            <person name="Hossain M.Z."/>
            <person name="Ahmed R."/>
            <person name="Khan M.M."/>
            <person name="Islam R."/>
            <person name="Rashid M.M."/>
            <person name="Khan S.A."/>
            <person name="Rahman M.S."/>
            <person name="Alam M."/>
            <person name="Yahiya A.S."/>
            <person name="Khan M.S."/>
            <person name="Azam M.S."/>
            <person name="Haque T."/>
            <person name="Lashkar M.Z.H."/>
            <person name="Akhand A.I."/>
            <person name="Morshed G."/>
            <person name="Roy S."/>
            <person name="Uddin K.S."/>
            <person name="Rabeya T."/>
            <person name="Hossain A.S."/>
            <person name="Chowdhury A."/>
            <person name="Snigdha A.R."/>
            <person name="Mortoza M.S."/>
            <person name="Matin S.A."/>
            <person name="Hoque S.M.E."/>
            <person name="Islam M.K."/>
            <person name="Roy D.K."/>
            <person name="Haider R."/>
            <person name="Moosa M.M."/>
            <person name="Elias S.M."/>
            <person name="Hasan A.M."/>
            <person name="Jahan S."/>
            <person name="Shafiuddin M."/>
            <person name="Mahmood N."/>
            <person name="Shommy N.S."/>
        </authorList>
    </citation>
    <scope>NUCLEOTIDE SEQUENCE [LARGE SCALE GENOMIC DNA]</scope>
    <source>
        <strain evidence="8">cv. O-4</strain>
    </source>
</reference>
<proteinExistence type="predicted"/>
<keyword evidence="4" id="KW-0804">Transcription</keyword>
<keyword evidence="5" id="KW-0539">Nucleus</keyword>
<dbReference type="PROSITE" id="PS50863">
    <property type="entry name" value="B3"/>
    <property type="match status" value="1"/>
</dbReference>
<dbReference type="OrthoDB" id="929722at2759"/>
<evidence type="ECO:0000313" key="7">
    <source>
        <dbReference type="EMBL" id="OMO92965.1"/>
    </source>
</evidence>
<keyword evidence="2" id="KW-0805">Transcription regulation</keyword>
<organism evidence="7 8">
    <name type="scientific">Corchorus olitorius</name>
    <dbReference type="NCBI Taxonomy" id="93759"/>
    <lineage>
        <taxon>Eukaryota</taxon>
        <taxon>Viridiplantae</taxon>
        <taxon>Streptophyta</taxon>
        <taxon>Embryophyta</taxon>
        <taxon>Tracheophyta</taxon>
        <taxon>Spermatophyta</taxon>
        <taxon>Magnoliopsida</taxon>
        <taxon>eudicotyledons</taxon>
        <taxon>Gunneridae</taxon>
        <taxon>Pentapetalae</taxon>
        <taxon>rosids</taxon>
        <taxon>malvids</taxon>
        <taxon>Malvales</taxon>
        <taxon>Malvaceae</taxon>
        <taxon>Grewioideae</taxon>
        <taxon>Apeibeae</taxon>
        <taxon>Corchorus</taxon>
    </lineage>
</organism>
<dbReference type="InterPro" id="IPR003340">
    <property type="entry name" value="B3_DNA-bd"/>
</dbReference>
<dbReference type="Proteomes" id="UP000187203">
    <property type="component" value="Unassembled WGS sequence"/>
</dbReference>
<dbReference type="EMBL" id="AWUE01016310">
    <property type="protein sequence ID" value="OMO92965.1"/>
    <property type="molecule type" value="Genomic_DNA"/>
</dbReference>
<dbReference type="Pfam" id="PF02362">
    <property type="entry name" value="B3"/>
    <property type="match status" value="1"/>
</dbReference>
<evidence type="ECO:0000259" key="6">
    <source>
        <dbReference type="PROSITE" id="PS50863"/>
    </source>
</evidence>
<evidence type="ECO:0000256" key="3">
    <source>
        <dbReference type="ARBA" id="ARBA00023125"/>
    </source>
</evidence>
<evidence type="ECO:0000256" key="5">
    <source>
        <dbReference type="ARBA" id="ARBA00023242"/>
    </source>
</evidence>
<comment type="caution">
    <text evidence="7">The sequence shown here is derived from an EMBL/GenBank/DDBJ whole genome shotgun (WGS) entry which is preliminary data.</text>
</comment>